<evidence type="ECO:0000313" key="2">
    <source>
        <dbReference type="EMBL" id="MFB9206531.1"/>
    </source>
</evidence>
<protein>
    <submittedName>
        <fullName evidence="2">TolB family protein</fullName>
    </submittedName>
</protein>
<evidence type="ECO:0000313" key="3">
    <source>
        <dbReference type="Proteomes" id="UP001589647"/>
    </source>
</evidence>
<keyword evidence="1" id="KW-0732">Signal</keyword>
<keyword evidence="3" id="KW-1185">Reference proteome</keyword>
<evidence type="ECO:0000256" key="1">
    <source>
        <dbReference type="SAM" id="SignalP"/>
    </source>
</evidence>
<dbReference type="SUPFAM" id="SSF82171">
    <property type="entry name" value="DPP6 N-terminal domain-like"/>
    <property type="match status" value="1"/>
</dbReference>
<reference evidence="2 3" key="1">
    <citation type="submission" date="2024-09" db="EMBL/GenBank/DDBJ databases">
        <authorList>
            <person name="Sun Q."/>
            <person name="Mori K."/>
        </authorList>
    </citation>
    <scope>NUCLEOTIDE SEQUENCE [LARGE SCALE GENOMIC DNA]</scope>
    <source>
        <strain evidence="2 3">CCM 3426</strain>
    </source>
</reference>
<gene>
    <name evidence="2" type="ORF">ACFFV7_35405</name>
</gene>
<dbReference type="Proteomes" id="UP001589647">
    <property type="component" value="Unassembled WGS sequence"/>
</dbReference>
<dbReference type="InterPro" id="IPR011042">
    <property type="entry name" value="6-blade_b-propeller_TolB-like"/>
</dbReference>
<dbReference type="RefSeq" id="WP_189652867.1">
    <property type="nucleotide sequence ID" value="NZ_BMRC01000032.1"/>
</dbReference>
<name>A0ABV5IPU8_9ACTN</name>
<comment type="caution">
    <text evidence="2">The sequence shown here is derived from an EMBL/GenBank/DDBJ whole genome shotgun (WGS) entry which is preliminary data.</text>
</comment>
<sequence>MRTLGLRGRLLVTALAAVLLAASATGYALLGEDPPAPVRSAPVADPALMVLTNGRLSTVSAADPGGPRQVTDTACDRVFAAAGTVACLRPVGALSATGLVVMDDRLRTRRTVPLTGFPNRLRVSAGGRMVAWTMFVDGHSYATTGFSTRAGMLDTRTGEVVDTLEDFAVVRDGRPYRGADVNFWGITFAADERRFYATMSTGGHRYLVEGDAGARTVRTVRDNVECPSLSPDGTRIAYKSAVDGDPAKGWRLSVLDLASGRVTPLAERRSVDDQAVWLDERTVAYALQTPDGTNDTWSVPADGGGAPRLLVPGANSPAPLPGTPQAVRSAAALELE</sequence>
<organism evidence="2 3">
    <name type="scientific">Nonomuraea spiralis</name>
    <dbReference type="NCBI Taxonomy" id="46182"/>
    <lineage>
        <taxon>Bacteria</taxon>
        <taxon>Bacillati</taxon>
        <taxon>Actinomycetota</taxon>
        <taxon>Actinomycetes</taxon>
        <taxon>Streptosporangiales</taxon>
        <taxon>Streptosporangiaceae</taxon>
        <taxon>Nonomuraea</taxon>
    </lineage>
</organism>
<feature type="signal peptide" evidence="1">
    <location>
        <begin position="1"/>
        <end position="28"/>
    </location>
</feature>
<accession>A0ABV5IPU8</accession>
<dbReference type="Gene3D" id="2.120.10.30">
    <property type="entry name" value="TolB, C-terminal domain"/>
    <property type="match status" value="1"/>
</dbReference>
<feature type="chain" id="PRO_5046358311" evidence="1">
    <location>
        <begin position="29"/>
        <end position="336"/>
    </location>
</feature>
<dbReference type="EMBL" id="JBHMEI010000038">
    <property type="protein sequence ID" value="MFB9206531.1"/>
    <property type="molecule type" value="Genomic_DNA"/>
</dbReference>
<proteinExistence type="predicted"/>